<sequence length="563" mass="61921">MKKMLACNLHKSKIKYLILFLCAFLFASSSFFREHATASSAYPTVTPAGDLDNGKTGFTTQPYTISENGQTYLKFNVVISYQNVKYNNVIDITIFTAYDNFQTATWVTCQASYTHKEKGNYSELAYTVNLSKYKDSTWLMGSMRKGYFVGVNTYNNPWQQQTNYYSNKLSGQVSSTQIHISSAPDTIFASSEQYNSASAQVTPANTTDPVQWSAYSKSLTSLNASFLNNGKTNVDSTGKAVTKFSVPVQSLFTKVNTDTKNYGFPFVLNVQAGKNTDTKNLYLGGLRAIECSESDSRANGLVKNNTWQNVIDQTALSQLFKGLDKSKRYWYKWFYWPENAVSPVYLGNVSGVTNAGGLLQNYLDPTKLNVKNASGNDFITQAVQATKDNKPLSIQLVIYSNNCQNWQPLSIAAVSNRAQVKISPAPQMPELTSVPEGFDFGTIPVSVVVNGDSTKKYTAQGTVAIKNANHTWNLTASQSQPFSDADDNHLNANLLLNDVRLGSSPQTIYSGNSATPAAFNDSVQGSLQFPNDAQNKIVNVNRSYSTTISWNLTVADPAISSAH</sequence>
<accession>A0A0R1QBF3</accession>
<name>A0A0R1QBF3_9LACO</name>
<keyword evidence="3" id="KW-1185">Reference proteome</keyword>
<dbReference type="PATRIC" id="fig|1423812.3.peg.2301"/>
<dbReference type="Proteomes" id="UP000051155">
    <property type="component" value="Unassembled WGS sequence"/>
</dbReference>
<protein>
    <recommendedName>
        <fullName evidence="4">WxL domain-containing protein</fullName>
    </recommendedName>
</protein>
<proteinExistence type="predicted"/>
<dbReference type="STRING" id="1423812.FD20_GL002170"/>
<reference evidence="2 3" key="1">
    <citation type="journal article" date="2015" name="Genome Announc.">
        <title>Expanding the biotechnology potential of lactobacilli through comparative genomics of 213 strains and associated genera.</title>
        <authorList>
            <person name="Sun Z."/>
            <person name="Harris H.M."/>
            <person name="McCann A."/>
            <person name="Guo C."/>
            <person name="Argimon S."/>
            <person name="Zhang W."/>
            <person name="Yang X."/>
            <person name="Jeffery I.B."/>
            <person name="Cooney J.C."/>
            <person name="Kagawa T.F."/>
            <person name="Liu W."/>
            <person name="Song Y."/>
            <person name="Salvetti E."/>
            <person name="Wrobel A."/>
            <person name="Rasinkangas P."/>
            <person name="Parkhill J."/>
            <person name="Rea M.C."/>
            <person name="O'Sullivan O."/>
            <person name="Ritari J."/>
            <person name="Douillard F.P."/>
            <person name="Paul Ross R."/>
            <person name="Yang R."/>
            <person name="Briner A.E."/>
            <person name="Felis G.E."/>
            <person name="de Vos W.M."/>
            <person name="Barrangou R."/>
            <person name="Klaenhammer T.R."/>
            <person name="Caufield P.W."/>
            <person name="Cui Y."/>
            <person name="Zhang H."/>
            <person name="O'Toole P.W."/>
        </authorList>
    </citation>
    <scope>NUCLEOTIDE SEQUENCE [LARGE SCALE GENOMIC DNA]</scope>
    <source>
        <strain evidence="2 3">DSM 19971</strain>
    </source>
</reference>
<dbReference type="AlphaFoldDB" id="A0A0R1QBF3"/>
<comment type="caution">
    <text evidence="2">The sequence shown here is derived from an EMBL/GenBank/DDBJ whole genome shotgun (WGS) entry which is preliminary data.</text>
</comment>
<evidence type="ECO:0000256" key="1">
    <source>
        <dbReference type="SAM" id="SignalP"/>
    </source>
</evidence>
<gene>
    <name evidence="2" type="ORF">FD20_GL002170</name>
</gene>
<evidence type="ECO:0000313" key="3">
    <source>
        <dbReference type="Proteomes" id="UP000051155"/>
    </source>
</evidence>
<organism evidence="2 3">
    <name type="scientific">Liquorilactobacillus uvarum DSM 19971</name>
    <dbReference type="NCBI Taxonomy" id="1423812"/>
    <lineage>
        <taxon>Bacteria</taxon>
        <taxon>Bacillati</taxon>
        <taxon>Bacillota</taxon>
        <taxon>Bacilli</taxon>
        <taxon>Lactobacillales</taxon>
        <taxon>Lactobacillaceae</taxon>
        <taxon>Liquorilactobacillus</taxon>
    </lineage>
</organism>
<feature type="chain" id="PRO_5039648639" description="WxL domain-containing protein" evidence="1">
    <location>
        <begin position="33"/>
        <end position="563"/>
    </location>
</feature>
<keyword evidence="1" id="KW-0732">Signal</keyword>
<dbReference type="EMBL" id="AZEG01000006">
    <property type="protein sequence ID" value="KRL38216.1"/>
    <property type="molecule type" value="Genomic_DNA"/>
</dbReference>
<evidence type="ECO:0008006" key="4">
    <source>
        <dbReference type="Google" id="ProtNLM"/>
    </source>
</evidence>
<feature type="signal peptide" evidence="1">
    <location>
        <begin position="1"/>
        <end position="32"/>
    </location>
</feature>
<evidence type="ECO:0000313" key="2">
    <source>
        <dbReference type="EMBL" id="KRL38216.1"/>
    </source>
</evidence>